<dbReference type="AlphaFoldDB" id="A0A9P4QL08"/>
<sequence length="226" mass="26275">MARVRQKPLPASVANAHPTEAPSSSRVFGVYELLEAILLYLPMRFLLLAQGVNRCWKATIDSSKPIQCALFFLPRDPDSEPVKNELIEKVFARFFRMTLLTYHWTKKDFKCIIKLKTTRDLFGKGWKNTNASWRKMLMIQPPVFTLEITDNRVAPDYHDCFNDPVNNKEGVRLADLLVLEDTFKDEDGDSCRCAECTTVKNERMWKERKHRNLEAFRLNEPPHSRG</sequence>
<evidence type="ECO:0000313" key="2">
    <source>
        <dbReference type="EMBL" id="KAF2726791.1"/>
    </source>
</evidence>
<proteinExistence type="predicted"/>
<name>A0A9P4QL08_9PLEO</name>
<evidence type="ECO:0000256" key="1">
    <source>
        <dbReference type="SAM" id="MobiDB-lite"/>
    </source>
</evidence>
<feature type="region of interest" description="Disordered" evidence="1">
    <location>
        <begin position="1"/>
        <end position="22"/>
    </location>
</feature>
<comment type="caution">
    <text evidence="2">The sequence shown here is derived from an EMBL/GenBank/DDBJ whole genome shotgun (WGS) entry which is preliminary data.</text>
</comment>
<reference evidence="2" key="1">
    <citation type="journal article" date="2020" name="Stud. Mycol.">
        <title>101 Dothideomycetes genomes: a test case for predicting lifestyles and emergence of pathogens.</title>
        <authorList>
            <person name="Haridas S."/>
            <person name="Albert R."/>
            <person name="Binder M."/>
            <person name="Bloem J."/>
            <person name="Labutti K."/>
            <person name="Salamov A."/>
            <person name="Andreopoulos B."/>
            <person name="Baker S."/>
            <person name="Barry K."/>
            <person name="Bills G."/>
            <person name="Bluhm B."/>
            <person name="Cannon C."/>
            <person name="Castanera R."/>
            <person name="Culley D."/>
            <person name="Daum C."/>
            <person name="Ezra D."/>
            <person name="Gonzalez J."/>
            <person name="Henrissat B."/>
            <person name="Kuo A."/>
            <person name="Liang C."/>
            <person name="Lipzen A."/>
            <person name="Lutzoni F."/>
            <person name="Magnuson J."/>
            <person name="Mondo S."/>
            <person name="Nolan M."/>
            <person name="Ohm R."/>
            <person name="Pangilinan J."/>
            <person name="Park H.-J."/>
            <person name="Ramirez L."/>
            <person name="Alfaro M."/>
            <person name="Sun H."/>
            <person name="Tritt A."/>
            <person name="Yoshinaga Y."/>
            <person name="Zwiers L.-H."/>
            <person name="Turgeon B."/>
            <person name="Goodwin S."/>
            <person name="Spatafora J."/>
            <person name="Crous P."/>
            <person name="Grigoriev I."/>
        </authorList>
    </citation>
    <scope>NUCLEOTIDE SEQUENCE</scope>
    <source>
        <strain evidence="2">CBS 125425</strain>
    </source>
</reference>
<accession>A0A9P4QL08</accession>
<evidence type="ECO:0008006" key="4">
    <source>
        <dbReference type="Google" id="ProtNLM"/>
    </source>
</evidence>
<dbReference type="EMBL" id="ML996390">
    <property type="protein sequence ID" value="KAF2726791.1"/>
    <property type="molecule type" value="Genomic_DNA"/>
</dbReference>
<dbReference type="Proteomes" id="UP000799444">
    <property type="component" value="Unassembled WGS sequence"/>
</dbReference>
<dbReference type="InterPro" id="IPR036047">
    <property type="entry name" value="F-box-like_dom_sf"/>
</dbReference>
<keyword evidence="3" id="KW-1185">Reference proteome</keyword>
<dbReference type="SUPFAM" id="SSF81383">
    <property type="entry name" value="F-box domain"/>
    <property type="match status" value="1"/>
</dbReference>
<evidence type="ECO:0000313" key="3">
    <source>
        <dbReference type="Proteomes" id="UP000799444"/>
    </source>
</evidence>
<dbReference type="OrthoDB" id="3800738at2759"/>
<gene>
    <name evidence="2" type="ORF">EJ04DRAFT_582465</name>
</gene>
<protein>
    <recommendedName>
        <fullName evidence="4">F-box domain-containing protein</fullName>
    </recommendedName>
</protein>
<organism evidence="2 3">
    <name type="scientific">Polyplosphaeria fusca</name>
    <dbReference type="NCBI Taxonomy" id="682080"/>
    <lineage>
        <taxon>Eukaryota</taxon>
        <taxon>Fungi</taxon>
        <taxon>Dikarya</taxon>
        <taxon>Ascomycota</taxon>
        <taxon>Pezizomycotina</taxon>
        <taxon>Dothideomycetes</taxon>
        <taxon>Pleosporomycetidae</taxon>
        <taxon>Pleosporales</taxon>
        <taxon>Tetraplosphaeriaceae</taxon>
        <taxon>Polyplosphaeria</taxon>
    </lineage>
</organism>